<comment type="similarity">
    <text evidence="6">Belongs to the class-II pyridine nucleotide-disulfide oxidoreductase family.</text>
</comment>
<dbReference type="SUPFAM" id="SSF51905">
    <property type="entry name" value="FAD/NAD(P)-binding domain"/>
    <property type="match status" value="1"/>
</dbReference>
<dbReference type="PRINTS" id="PR00368">
    <property type="entry name" value="FADPNR"/>
</dbReference>
<evidence type="ECO:0000259" key="8">
    <source>
        <dbReference type="Pfam" id="PF07992"/>
    </source>
</evidence>
<keyword evidence="4" id="KW-1015">Disulfide bond</keyword>
<evidence type="ECO:0000313" key="10">
    <source>
        <dbReference type="Proteomes" id="UP000590542"/>
    </source>
</evidence>
<dbReference type="NCBIfam" id="TIGR01292">
    <property type="entry name" value="TRX_reduct"/>
    <property type="match status" value="1"/>
</dbReference>
<evidence type="ECO:0000256" key="3">
    <source>
        <dbReference type="ARBA" id="ARBA00023002"/>
    </source>
</evidence>
<name>A0A7X9E7E1_UNCKA</name>
<comment type="caution">
    <text evidence="9">The sequence shown here is derived from an EMBL/GenBank/DDBJ whole genome shotgun (WGS) entry which is preliminary data.</text>
</comment>
<dbReference type="GO" id="GO:0004791">
    <property type="term" value="F:thioredoxin-disulfide reductase (NADPH) activity"/>
    <property type="evidence" value="ECO:0007669"/>
    <property type="project" value="UniProtKB-UniRule"/>
</dbReference>
<reference evidence="9 10" key="1">
    <citation type="journal article" date="2020" name="Biotechnol. Biofuels">
        <title>New insights from the biogas microbiome by comprehensive genome-resolved metagenomics of nearly 1600 species originating from multiple anaerobic digesters.</title>
        <authorList>
            <person name="Campanaro S."/>
            <person name="Treu L."/>
            <person name="Rodriguez-R L.M."/>
            <person name="Kovalovszki A."/>
            <person name="Ziels R.M."/>
            <person name="Maus I."/>
            <person name="Zhu X."/>
            <person name="Kougias P.G."/>
            <person name="Basile A."/>
            <person name="Luo G."/>
            <person name="Schluter A."/>
            <person name="Konstantinidis K.T."/>
            <person name="Angelidaki I."/>
        </authorList>
    </citation>
    <scope>NUCLEOTIDE SEQUENCE [LARGE SCALE GENOMIC DNA]</scope>
    <source>
        <strain evidence="9">AS27yjCOA_202</strain>
    </source>
</reference>
<dbReference type="InterPro" id="IPR005982">
    <property type="entry name" value="Thioredox_Rdtase"/>
</dbReference>
<dbReference type="InterPro" id="IPR036188">
    <property type="entry name" value="FAD/NAD-bd_sf"/>
</dbReference>
<dbReference type="PANTHER" id="PTHR48105">
    <property type="entry name" value="THIOREDOXIN REDUCTASE 1-RELATED-RELATED"/>
    <property type="match status" value="1"/>
</dbReference>
<proteinExistence type="inferred from homology"/>
<comment type="catalytic activity">
    <reaction evidence="6">
        <text>[thioredoxin]-dithiol + NADP(+) = [thioredoxin]-disulfide + NADPH + H(+)</text>
        <dbReference type="Rhea" id="RHEA:20345"/>
        <dbReference type="Rhea" id="RHEA-COMP:10698"/>
        <dbReference type="Rhea" id="RHEA-COMP:10700"/>
        <dbReference type="ChEBI" id="CHEBI:15378"/>
        <dbReference type="ChEBI" id="CHEBI:29950"/>
        <dbReference type="ChEBI" id="CHEBI:50058"/>
        <dbReference type="ChEBI" id="CHEBI:57783"/>
        <dbReference type="ChEBI" id="CHEBI:58349"/>
        <dbReference type="EC" id="1.8.1.9"/>
    </reaction>
</comment>
<evidence type="ECO:0000256" key="7">
    <source>
        <dbReference type="RuleBase" id="RU003881"/>
    </source>
</evidence>
<dbReference type="EC" id="1.8.1.9" evidence="6"/>
<dbReference type="GO" id="GO:0019430">
    <property type="term" value="P:removal of superoxide radicals"/>
    <property type="evidence" value="ECO:0007669"/>
    <property type="project" value="UniProtKB-UniRule"/>
</dbReference>
<gene>
    <name evidence="9" type="primary">trxB</name>
    <name evidence="9" type="ORF">GYA37_02335</name>
</gene>
<accession>A0A7X9E7E1</accession>
<dbReference type="AlphaFoldDB" id="A0A7X9E7E1"/>
<evidence type="ECO:0000256" key="4">
    <source>
        <dbReference type="ARBA" id="ARBA00023157"/>
    </source>
</evidence>
<keyword evidence="3 6" id="KW-0560">Oxidoreductase</keyword>
<comment type="subunit">
    <text evidence="6">Homodimer.</text>
</comment>
<keyword evidence="7" id="KW-0521">NADP</keyword>
<dbReference type="PROSITE" id="PS00573">
    <property type="entry name" value="PYRIDINE_REDOX_2"/>
    <property type="match status" value="1"/>
</dbReference>
<dbReference type="PRINTS" id="PR00469">
    <property type="entry name" value="PNDRDTASEII"/>
</dbReference>
<dbReference type="Pfam" id="PF07992">
    <property type="entry name" value="Pyr_redox_2"/>
    <property type="match status" value="1"/>
</dbReference>
<protein>
    <recommendedName>
        <fullName evidence="6">Thioredoxin reductase</fullName>
        <ecNumber evidence="6">1.8.1.9</ecNumber>
    </recommendedName>
</protein>
<dbReference type="InterPro" id="IPR008255">
    <property type="entry name" value="Pyr_nucl-diS_OxRdtase_2_AS"/>
</dbReference>
<dbReference type="InterPro" id="IPR050097">
    <property type="entry name" value="Ferredoxin-NADP_redctase_2"/>
</dbReference>
<organism evidence="9 10">
    <name type="scientific">candidate division WWE3 bacterium</name>
    <dbReference type="NCBI Taxonomy" id="2053526"/>
    <lineage>
        <taxon>Bacteria</taxon>
        <taxon>Katanobacteria</taxon>
    </lineage>
</organism>
<dbReference type="GO" id="GO:0005737">
    <property type="term" value="C:cytoplasm"/>
    <property type="evidence" value="ECO:0007669"/>
    <property type="project" value="InterPro"/>
</dbReference>
<sequence>MIDSSTIFDVIVLGSGPAGSTAALYTSRAFLKTLVVAGNPAGGQLTTTTKVENFPGFPDGISGSELIANIRTQIEKHGAFFMEENAVKVSGSFKDMFKVETDSGNVYKGRMLIIATGASARWLGLESEQRLIGKGVSACATCDGFFFKDKVIAVVGGGDAAMEESTYLSKFASKIYILVRGDKGKLRASKFMQKKAFENPKIEFLFNTEVKEVLGRDFVEGVKVINNKNEEEKIISDVKGLFVAIGHTPNTKFLDGFVELDEKGYIKSHEDNKTSVEGVYVAGDVHDFRYKQAITASGFGCAAAIEAVRFLSDNKPVS</sequence>
<feature type="domain" description="FAD/NAD(P)-binding" evidence="8">
    <location>
        <begin position="8"/>
        <end position="297"/>
    </location>
</feature>
<dbReference type="Gene3D" id="3.50.50.60">
    <property type="entry name" value="FAD/NAD(P)-binding domain"/>
    <property type="match status" value="2"/>
</dbReference>
<evidence type="ECO:0000256" key="1">
    <source>
        <dbReference type="ARBA" id="ARBA00022630"/>
    </source>
</evidence>
<dbReference type="InterPro" id="IPR023753">
    <property type="entry name" value="FAD/NAD-binding_dom"/>
</dbReference>
<keyword evidence="2 6" id="KW-0274">FAD</keyword>
<dbReference type="EMBL" id="JAAZNV010000007">
    <property type="protein sequence ID" value="NMB91663.1"/>
    <property type="molecule type" value="Genomic_DNA"/>
</dbReference>
<keyword evidence="5 6" id="KW-0676">Redox-active center</keyword>
<comment type="cofactor">
    <cofactor evidence="7">
        <name>FAD</name>
        <dbReference type="ChEBI" id="CHEBI:57692"/>
    </cofactor>
    <text evidence="7">Binds 1 FAD per subunit.</text>
</comment>
<evidence type="ECO:0000313" key="9">
    <source>
        <dbReference type="EMBL" id="NMB91663.1"/>
    </source>
</evidence>
<evidence type="ECO:0000256" key="5">
    <source>
        <dbReference type="ARBA" id="ARBA00023284"/>
    </source>
</evidence>
<keyword evidence="1 6" id="KW-0285">Flavoprotein</keyword>
<evidence type="ECO:0000256" key="6">
    <source>
        <dbReference type="RuleBase" id="RU003880"/>
    </source>
</evidence>
<evidence type="ECO:0000256" key="2">
    <source>
        <dbReference type="ARBA" id="ARBA00022827"/>
    </source>
</evidence>
<dbReference type="Proteomes" id="UP000590542">
    <property type="component" value="Unassembled WGS sequence"/>
</dbReference>